<dbReference type="PROSITE" id="PS01186">
    <property type="entry name" value="EGF_2"/>
    <property type="match status" value="1"/>
</dbReference>
<dbReference type="InterPro" id="IPR000742">
    <property type="entry name" value="EGF"/>
</dbReference>
<dbReference type="Pfam" id="PF25024">
    <property type="entry name" value="EGF_TEN"/>
    <property type="match status" value="1"/>
</dbReference>
<keyword evidence="2" id="KW-1133">Transmembrane helix</keyword>
<proteinExistence type="predicted"/>
<feature type="disulfide bond" evidence="1">
    <location>
        <begin position="767"/>
        <end position="777"/>
    </location>
</feature>
<evidence type="ECO:0000313" key="5">
    <source>
        <dbReference type="Proteomes" id="UP001344447"/>
    </source>
</evidence>
<reference evidence="4 5" key="1">
    <citation type="submission" date="2023-11" db="EMBL/GenBank/DDBJ databases">
        <title>Dfirmibasis_genome.</title>
        <authorList>
            <person name="Edelbroek B."/>
            <person name="Kjellin J."/>
            <person name="Jerlstrom-Hultqvist J."/>
            <person name="Soderbom F."/>
        </authorList>
    </citation>
    <scope>NUCLEOTIDE SEQUENCE [LARGE SCALE GENOMIC DNA]</scope>
    <source>
        <strain evidence="4 5">TNS-C-14</strain>
    </source>
</reference>
<keyword evidence="1" id="KW-0245">EGF-like domain</keyword>
<protein>
    <recommendedName>
        <fullName evidence="3">EGF-like domain-containing protein</fullName>
    </recommendedName>
</protein>
<dbReference type="Pfam" id="PF22933">
    <property type="entry name" value="ComC_SSD"/>
    <property type="match status" value="1"/>
</dbReference>
<name>A0AAN7YVX9_9MYCE</name>
<dbReference type="PANTHER" id="PTHR24032">
    <property type="entry name" value="EGF-LIKE DOMAIN-CONTAINING PROTEIN-RELATED-RELATED"/>
    <property type="match status" value="1"/>
</dbReference>
<dbReference type="InterPro" id="IPR054484">
    <property type="entry name" value="ComC_SSD"/>
</dbReference>
<feature type="disulfide bond" evidence="1">
    <location>
        <begin position="786"/>
        <end position="795"/>
    </location>
</feature>
<dbReference type="Pfam" id="PF24141">
    <property type="entry name" value="LRR_ComC"/>
    <property type="match status" value="1"/>
</dbReference>
<gene>
    <name evidence="4" type="ORF">RB653_002815</name>
</gene>
<sequence>MSSTIIKDNNDSSSSIKLGLNLPLCNECLIVFSTINGIKSINSYTIKKEDIQCFSKVSMLSISNCKISNDFLIGPYPALNSISLYNCVTDFNQMFSTQSDSKIKYLSIGIEQVPITTSIKFSSIKNLEIFYFSLKTIEGVGKVQLINDLPLDGKIYKIPEININNLYDLPNMDNIECSKFNINSFKVPTGGYSNIPTFRNVSGFFISNSNSIIMDLYPFSLIPKNNTLKSIFLSVKEVTTSVIVDLTNLTLLGSLYINSNLANFRVSSGKIPLVLPQSLKSFYFTQGGQFSDAGEFLSKYPNLISVTLNRNKLTGNFSEWKNYGYSLFSISNNNLQGAIDSSWCTTYLVVSDNQLSGSLPSCLSCHIQSTTVKSMVDGNSFTNLNPPPICTTLIPNFRINSIKHELELYGQDLGYSANDIFPSPYFMFDGPNILPPFTSYLVSLPQIINITFDGAKQTYVLSTIQKAPSVVMITPTVNTKQLTFDGSFFNYNKSSFSILVGSYKCNIDSASFYQVNCTIESSTYNSNAISIITINVNDYYYYNLTVLTTTIFAYLDQISFVKNCTSNCMSLGSICNTLTGQCYFNCPNNCTDSIKGTCDTSTGICLCNSKYQGNDCSIIPCDSDCSNSLGQGLCNNETGICQCSSNYQGINCSLPIKSCPNNCTDPIKGTCNTSTGDCQCNSKYQGIDCSILIIPCDSDCSSSLSQGICNNRTGICNCSFGYQGEDCSIQIKSCPNNCTDGGTCNTTTGVCNCSPNRIFSDCSGYNCTNTCEHSSTCDTTKGVCKCVPNYQGEFCTIPSHYITSVIPCSINGGEVSIDGWFGDDDDNTHTLSSYTVIIGQLDCIVTSTNKSTIKCNLGSGTGNKNIKVINTKHTNVLFIGNGLFNYQNHIKTCPNNCSGTNNGKCNSNTGECECNSIFTGFDCSKLISTSTNSTINNNTGEVALNNQDTTYEISIISLNEISFDGSVIISHQLNRNWSIDSNNTELNKFKFSQTLINNTCTITYMIEEIKNENKKFTFGTTTFTLEKDSIKLTVSINNYQYQSTLNTLQLVFYSAVSTNTDSTDNYNNNECNKKEASIDTSEVNNQQISNYIQISKNSKILVGRFINQVISDSRATFMSSTIIKDNNDSSSTSSIKLGLNLPHCNECLIDPDFSVLLSPDFKKSCNDDGLINKKKWLIPVAVVVPVVGCALISIVAFIIYKKNRTNFKILALKLKTFKNKQ</sequence>
<dbReference type="Proteomes" id="UP001344447">
    <property type="component" value="Unassembled WGS sequence"/>
</dbReference>
<dbReference type="SMART" id="SM00181">
    <property type="entry name" value="EGF"/>
    <property type="match status" value="7"/>
</dbReference>
<feature type="domain" description="EGF-like" evidence="3">
    <location>
        <begin position="692"/>
        <end position="728"/>
    </location>
</feature>
<feature type="disulfide bond" evidence="1">
    <location>
        <begin position="643"/>
        <end position="652"/>
    </location>
</feature>
<comment type="caution">
    <text evidence="1">Lacks conserved residue(s) required for the propagation of feature annotation.</text>
</comment>
<accession>A0AAN7YVX9</accession>
<feature type="disulfide bond" evidence="1">
    <location>
        <begin position="718"/>
        <end position="727"/>
    </location>
</feature>
<dbReference type="PRINTS" id="PR00011">
    <property type="entry name" value="EGFLAMININ"/>
</dbReference>
<feature type="domain" description="EGF-like" evidence="3">
    <location>
        <begin position="617"/>
        <end position="653"/>
    </location>
</feature>
<dbReference type="InterPro" id="IPR057013">
    <property type="entry name" value="LRR_ComC"/>
</dbReference>
<feature type="transmembrane region" description="Helical" evidence="2">
    <location>
        <begin position="1176"/>
        <end position="1200"/>
    </location>
</feature>
<dbReference type="PROSITE" id="PS00022">
    <property type="entry name" value="EGF_1"/>
    <property type="match status" value="5"/>
</dbReference>
<dbReference type="PANTHER" id="PTHR24032:SF13">
    <property type="entry name" value="EGF-LIKE DOMAIN-CONTAINING PROTEIN"/>
    <property type="match status" value="1"/>
</dbReference>
<dbReference type="InterPro" id="IPR053331">
    <property type="entry name" value="EGF-like_comC"/>
</dbReference>
<dbReference type="Gene3D" id="2.10.25.10">
    <property type="entry name" value="Laminin"/>
    <property type="match status" value="2"/>
</dbReference>
<keyword evidence="5" id="KW-1185">Reference proteome</keyword>
<keyword evidence="2" id="KW-0472">Membrane</keyword>
<evidence type="ECO:0000313" key="4">
    <source>
        <dbReference type="EMBL" id="KAK5577867.1"/>
    </source>
</evidence>
<comment type="caution">
    <text evidence="4">The sequence shown here is derived from an EMBL/GenBank/DDBJ whole genome shotgun (WGS) entry which is preliminary data.</text>
</comment>
<feature type="domain" description="EGF-like" evidence="3">
    <location>
        <begin position="763"/>
        <end position="796"/>
    </location>
</feature>
<evidence type="ECO:0000256" key="1">
    <source>
        <dbReference type="PROSITE-ProRule" id="PRU00076"/>
    </source>
</evidence>
<dbReference type="EMBL" id="JAVFKY010000004">
    <property type="protein sequence ID" value="KAK5577867.1"/>
    <property type="molecule type" value="Genomic_DNA"/>
</dbReference>
<dbReference type="InterPro" id="IPR057015">
    <property type="entry name" value="B-sand_ComC_2nd"/>
</dbReference>
<dbReference type="PROSITE" id="PS50026">
    <property type="entry name" value="EGF_3"/>
    <property type="match status" value="3"/>
</dbReference>
<evidence type="ECO:0000256" key="2">
    <source>
        <dbReference type="SAM" id="Phobius"/>
    </source>
</evidence>
<dbReference type="Pfam" id="PF24143">
    <property type="entry name" value="Beta-sand_ComC_2nd"/>
    <property type="match status" value="1"/>
</dbReference>
<keyword evidence="2" id="KW-0812">Transmembrane</keyword>
<keyword evidence="1" id="KW-1015">Disulfide bond</keyword>
<organism evidence="4 5">
    <name type="scientific">Dictyostelium firmibasis</name>
    <dbReference type="NCBI Taxonomy" id="79012"/>
    <lineage>
        <taxon>Eukaryota</taxon>
        <taxon>Amoebozoa</taxon>
        <taxon>Evosea</taxon>
        <taxon>Eumycetozoa</taxon>
        <taxon>Dictyostelia</taxon>
        <taxon>Dictyosteliales</taxon>
        <taxon>Dictyosteliaceae</taxon>
        <taxon>Dictyostelium</taxon>
    </lineage>
</organism>
<evidence type="ECO:0000259" key="3">
    <source>
        <dbReference type="PROSITE" id="PS50026"/>
    </source>
</evidence>
<dbReference type="AlphaFoldDB" id="A0AAN7YVX9"/>